<dbReference type="Proteomes" id="UP000271849">
    <property type="component" value="Chromosome"/>
</dbReference>
<dbReference type="PRINTS" id="PR00954">
    <property type="entry name" value="FLGMOTORFLIG"/>
</dbReference>
<evidence type="ECO:0000256" key="2">
    <source>
        <dbReference type="ARBA" id="ARBA00004515"/>
    </source>
</evidence>
<keyword evidence="9" id="KW-0975">Bacterial flagellum</keyword>
<name>A0A3B1DKL2_9GAMM</name>
<feature type="domain" description="Flagellar motor switch protein FliG middle" evidence="12">
    <location>
        <begin position="116"/>
        <end position="180"/>
    </location>
</feature>
<feature type="domain" description="Flagellar motor switch protein FliG N-terminal" evidence="13">
    <location>
        <begin position="4"/>
        <end position="96"/>
    </location>
</feature>
<evidence type="ECO:0000256" key="10">
    <source>
        <dbReference type="ARBA" id="ARBA00025598"/>
    </source>
</evidence>
<dbReference type="AlphaFoldDB" id="A0A3B1DKL2"/>
<dbReference type="GO" id="GO:0071973">
    <property type="term" value="P:bacterial-type flagellum-dependent cell motility"/>
    <property type="evidence" value="ECO:0007669"/>
    <property type="project" value="InterPro"/>
</dbReference>
<keyword evidence="14" id="KW-0282">Flagellum</keyword>
<comment type="subcellular location">
    <subcellularLocation>
        <location evidence="1">Bacterial flagellum basal body</location>
    </subcellularLocation>
    <subcellularLocation>
        <location evidence="2">Cell inner membrane</location>
        <topology evidence="2">Peripheral membrane protein</topology>
        <orientation evidence="2">Cytoplasmic side</orientation>
    </subcellularLocation>
</comment>
<dbReference type="InterPro" id="IPR011002">
    <property type="entry name" value="FliG_a-hlx"/>
</dbReference>
<dbReference type="Gene3D" id="1.10.220.30">
    <property type="match status" value="3"/>
</dbReference>
<evidence type="ECO:0000256" key="5">
    <source>
        <dbReference type="ARBA" id="ARBA00022475"/>
    </source>
</evidence>
<comment type="similarity">
    <text evidence="3">Belongs to the FliG family.</text>
</comment>
<dbReference type="InterPro" id="IPR032779">
    <property type="entry name" value="FliG_M"/>
</dbReference>
<evidence type="ECO:0000256" key="7">
    <source>
        <dbReference type="ARBA" id="ARBA00022779"/>
    </source>
</evidence>
<evidence type="ECO:0000313" key="15">
    <source>
        <dbReference type="Proteomes" id="UP000271849"/>
    </source>
</evidence>
<evidence type="ECO:0000256" key="6">
    <source>
        <dbReference type="ARBA" id="ARBA00022500"/>
    </source>
</evidence>
<dbReference type="PANTHER" id="PTHR30534:SF0">
    <property type="entry name" value="FLAGELLAR MOTOR SWITCH PROTEIN FLIG"/>
    <property type="match status" value="1"/>
</dbReference>
<evidence type="ECO:0000313" key="14">
    <source>
        <dbReference type="EMBL" id="VAX76261.1"/>
    </source>
</evidence>
<evidence type="ECO:0000256" key="9">
    <source>
        <dbReference type="ARBA" id="ARBA00023143"/>
    </source>
</evidence>
<keyword evidence="5" id="KW-1003">Cell membrane</keyword>
<evidence type="ECO:0000259" key="11">
    <source>
        <dbReference type="Pfam" id="PF01706"/>
    </source>
</evidence>
<dbReference type="OrthoDB" id="9780302at2"/>
<dbReference type="GO" id="GO:0006935">
    <property type="term" value="P:chemotaxis"/>
    <property type="evidence" value="ECO:0007669"/>
    <property type="project" value="UniProtKB-KW"/>
</dbReference>
<dbReference type="EMBL" id="LR025085">
    <property type="protein sequence ID" value="VAX76261.1"/>
    <property type="molecule type" value="Genomic_DNA"/>
</dbReference>
<dbReference type="Pfam" id="PF14841">
    <property type="entry name" value="FliG_M"/>
    <property type="match status" value="1"/>
</dbReference>
<proteinExistence type="inferred from homology"/>
<sequence>MIHLNGIQKSALLLLSLDLEESVQVLKFFTELEISVFMETIVSFDANIIQFSDVVLHDFYVILKKNQIFNFDMKSHISGIVEKSIGKRKSNKLLKNSFMKSVFLHNISRLELLGSKNIFFLIQNENLNIISTLLMYINYNISAQILALFEKKKRSDILIRIMYCVDLQETVFIELNKIVHCILLDYQKSSLEECRIDKIISILLFFKKNNIIQWIKKINTSYSYILNNRIIKYFKFENIIDLTDSSIKFIINNIDINQLCIVLTHEDNIVKKKFINNMSINNLKYFKDTSFVNSQVSLEKIYLKRNLLLTKIKQYIRDGKVFIE</sequence>
<organism evidence="14 15">
    <name type="scientific">Buchnera aphidicola</name>
    <name type="common">Cinara strobi</name>
    <dbReference type="NCBI Taxonomy" id="1921549"/>
    <lineage>
        <taxon>Bacteria</taxon>
        <taxon>Pseudomonadati</taxon>
        <taxon>Pseudomonadota</taxon>
        <taxon>Gammaproteobacteria</taxon>
        <taxon>Enterobacterales</taxon>
        <taxon>Erwiniaceae</taxon>
        <taxon>Buchnera</taxon>
    </lineage>
</organism>
<evidence type="ECO:0000259" key="12">
    <source>
        <dbReference type="Pfam" id="PF14841"/>
    </source>
</evidence>
<keyword evidence="14" id="KW-0966">Cell projection</keyword>
<dbReference type="InterPro" id="IPR023087">
    <property type="entry name" value="Flg_Motor_Flig_C"/>
</dbReference>
<protein>
    <recommendedName>
        <fullName evidence="4">Flagellar motor switch protein FliG</fullName>
    </recommendedName>
</protein>
<keyword evidence="14" id="KW-0969">Cilium</keyword>
<feature type="domain" description="Flagellar motor switch protein FliG C-terminal" evidence="11">
    <location>
        <begin position="232"/>
        <end position="322"/>
    </location>
</feature>
<evidence type="ECO:0000256" key="3">
    <source>
        <dbReference type="ARBA" id="ARBA00010299"/>
    </source>
</evidence>
<evidence type="ECO:0000259" key="13">
    <source>
        <dbReference type="Pfam" id="PF14842"/>
    </source>
</evidence>
<keyword evidence="8" id="KW-0472">Membrane</keyword>
<dbReference type="STRING" id="1921549.GCA_900128825_00046"/>
<keyword evidence="6" id="KW-0145">Chemotaxis</keyword>
<reference evidence="15" key="1">
    <citation type="submission" date="2018-09" db="EMBL/GenBank/DDBJ databases">
        <authorList>
            <person name="Manzano-Marin A."/>
            <person name="Manzano-Marin A."/>
        </authorList>
    </citation>
    <scope>NUCLEOTIDE SEQUENCE [LARGE SCALE GENOMIC DNA]</scope>
    <source>
        <strain evidence="15">BuCistrobi</strain>
    </source>
</reference>
<dbReference type="RefSeq" id="WP_158348914.1">
    <property type="nucleotide sequence ID" value="NZ_LR025085.1"/>
</dbReference>
<dbReference type="GO" id="GO:0005886">
    <property type="term" value="C:plasma membrane"/>
    <property type="evidence" value="ECO:0007669"/>
    <property type="project" value="UniProtKB-SubCell"/>
</dbReference>
<keyword evidence="7" id="KW-0283">Flagellar rotation</keyword>
<dbReference type="Pfam" id="PF01706">
    <property type="entry name" value="FliG_C"/>
    <property type="match status" value="1"/>
</dbReference>
<dbReference type="PANTHER" id="PTHR30534">
    <property type="entry name" value="FLAGELLAR MOTOR SWITCH PROTEIN FLIG"/>
    <property type="match status" value="1"/>
</dbReference>
<evidence type="ECO:0000256" key="1">
    <source>
        <dbReference type="ARBA" id="ARBA00004117"/>
    </source>
</evidence>
<gene>
    <name evidence="14" type="primary">fliG</name>
    <name evidence="14" type="ORF">BUCINSTRO3249_0046</name>
</gene>
<dbReference type="Pfam" id="PF14842">
    <property type="entry name" value="FliG_N"/>
    <property type="match status" value="1"/>
</dbReference>
<dbReference type="GO" id="GO:0009425">
    <property type="term" value="C:bacterial-type flagellum basal body"/>
    <property type="evidence" value="ECO:0007669"/>
    <property type="project" value="UniProtKB-SubCell"/>
</dbReference>
<comment type="function">
    <text evidence="10">FliG is one of three proteins (FliG, FliN, FliM) that forms the rotor-mounted switch complex (C ring), located at the base of the basal body. This complex interacts with the CheY and CheZ chemotaxis proteins, in addition to contacting components of the motor that determine the direction of flagellar rotation.</text>
</comment>
<evidence type="ECO:0000256" key="4">
    <source>
        <dbReference type="ARBA" id="ARBA00021870"/>
    </source>
</evidence>
<dbReference type="InterPro" id="IPR028263">
    <property type="entry name" value="FliG_N"/>
</dbReference>
<accession>A0A3B1DKL2</accession>
<evidence type="ECO:0000256" key="8">
    <source>
        <dbReference type="ARBA" id="ARBA00023136"/>
    </source>
</evidence>
<dbReference type="SUPFAM" id="SSF48029">
    <property type="entry name" value="FliG"/>
    <property type="match status" value="2"/>
</dbReference>
<dbReference type="InterPro" id="IPR000090">
    <property type="entry name" value="Flg_Motor_Flig"/>
</dbReference>
<dbReference type="GO" id="GO:0003774">
    <property type="term" value="F:cytoskeletal motor activity"/>
    <property type="evidence" value="ECO:0007669"/>
    <property type="project" value="InterPro"/>
</dbReference>